<dbReference type="InterPro" id="IPR007016">
    <property type="entry name" value="O-antigen_ligase-rel_domated"/>
</dbReference>
<evidence type="ECO:0000256" key="3">
    <source>
        <dbReference type="ARBA" id="ARBA00022989"/>
    </source>
</evidence>
<dbReference type="InterPro" id="IPR051533">
    <property type="entry name" value="WaaL-like"/>
</dbReference>
<dbReference type="PANTHER" id="PTHR37422:SF13">
    <property type="entry name" value="LIPOPOLYSACCHARIDE BIOSYNTHESIS PROTEIN PA4999-RELATED"/>
    <property type="match status" value="1"/>
</dbReference>
<reference evidence="7 8" key="1">
    <citation type="journal article" date="2015" name="Nature">
        <title>rRNA introns, odd ribosomes, and small enigmatic genomes across a large radiation of phyla.</title>
        <authorList>
            <person name="Brown C.T."/>
            <person name="Hug L.A."/>
            <person name="Thomas B.C."/>
            <person name="Sharon I."/>
            <person name="Castelle C.J."/>
            <person name="Singh A."/>
            <person name="Wilkins M.J."/>
            <person name="Williams K.H."/>
            <person name="Banfield J.F."/>
        </authorList>
    </citation>
    <scope>NUCLEOTIDE SEQUENCE [LARGE SCALE GENOMIC DNA]</scope>
</reference>
<dbReference type="EMBL" id="LBSV01000006">
    <property type="protein sequence ID" value="KKQ25687.1"/>
    <property type="molecule type" value="Genomic_DNA"/>
</dbReference>
<evidence type="ECO:0000313" key="7">
    <source>
        <dbReference type="EMBL" id="KKQ25687.1"/>
    </source>
</evidence>
<feature type="transmembrane region" description="Helical" evidence="5">
    <location>
        <begin position="256"/>
        <end position="274"/>
    </location>
</feature>
<accession>A0A0G0G6L8</accession>
<dbReference type="InterPro" id="IPR011990">
    <property type="entry name" value="TPR-like_helical_dom_sf"/>
</dbReference>
<dbReference type="PANTHER" id="PTHR37422">
    <property type="entry name" value="TEICHURONIC ACID BIOSYNTHESIS PROTEIN TUAE"/>
    <property type="match status" value="1"/>
</dbReference>
<comment type="subcellular location">
    <subcellularLocation>
        <location evidence="1">Membrane</location>
        <topology evidence="1">Multi-pass membrane protein</topology>
    </subcellularLocation>
</comment>
<organism evidence="7 8">
    <name type="scientific">Candidatus Roizmanbacteria bacterium GW2011_GWC2_37_13</name>
    <dbReference type="NCBI Taxonomy" id="1618486"/>
    <lineage>
        <taxon>Bacteria</taxon>
        <taxon>Candidatus Roizmaniibacteriota</taxon>
    </lineage>
</organism>
<feature type="transmembrane region" description="Helical" evidence="5">
    <location>
        <begin position="96"/>
        <end position="114"/>
    </location>
</feature>
<dbReference type="SUPFAM" id="SSF48452">
    <property type="entry name" value="TPR-like"/>
    <property type="match status" value="1"/>
</dbReference>
<feature type="transmembrane region" description="Helical" evidence="5">
    <location>
        <begin position="35"/>
        <end position="55"/>
    </location>
</feature>
<feature type="transmembrane region" description="Helical" evidence="5">
    <location>
        <begin position="121"/>
        <end position="140"/>
    </location>
</feature>
<feature type="transmembrane region" description="Helical" evidence="5">
    <location>
        <begin position="443"/>
        <end position="463"/>
    </location>
</feature>
<dbReference type="AlphaFoldDB" id="A0A0G0G6L8"/>
<feature type="domain" description="O-antigen ligase-related" evidence="6">
    <location>
        <begin position="240"/>
        <end position="410"/>
    </location>
</feature>
<feature type="transmembrane region" description="Helical" evidence="5">
    <location>
        <begin position="281"/>
        <end position="300"/>
    </location>
</feature>
<dbReference type="Pfam" id="PF04932">
    <property type="entry name" value="Wzy_C"/>
    <property type="match status" value="1"/>
</dbReference>
<keyword evidence="4 5" id="KW-0472">Membrane</keyword>
<feature type="transmembrane region" description="Helical" evidence="5">
    <location>
        <begin position="187"/>
        <end position="206"/>
    </location>
</feature>
<feature type="transmembrane region" description="Helical" evidence="5">
    <location>
        <begin position="398"/>
        <end position="422"/>
    </location>
</feature>
<keyword evidence="2 5" id="KW-0812">Transmembrane</keyword>
<dbReference type="Proteomes" id="UP000034917">
    <property type="component" value="Unassembled WGS sequence"/>
</dbReference>
<sequence>MIDKFLKFLYGSLFFLTPLIFAPLTSELFEFNKIIFIYVITILVGFFWLLKMILAKKTYFKRTPLDTPILLFLISQIASSIFSIDRHVSFFGYYGRFNGGLLSTISYIILYYGFVSNSFNIISFLKTSLWSSVLVMIYGLPGKLGHDLTCFLVSAGRTFDNSCWSRETNVFDPANRSFSTLGQPNWLGAYLAINFFIGIYFYVFYLRHSGKRPSNYEGAHPESQRGFWTSQNDWKAFVYLFVNFSFILFTRSRSALAAVSIGLILFISYYLLFIKLNTKKLIITLLFITVIPAILFKTGIDKFDKFLKFPTSIFQSPNPLPASKNQPPSSNNSGVTESLDIRKIVWKGAVDLGLKYPLFGTGVETFAYSYYFVRPVEHNLTSEWDFIYNKAHNEFLNYLATTGFIGLGAYLLLIISFFYYLIKELRIKNYELKKENKKSVIRNPQSSNQIILFMCLLISYLTILITNFFGFSTTTINLFFFLIPAFTMSLRGGDEVDDEAISSKRHTNYQYFSIFIISGFTIYLLLATFSYWFADTQYALGLNYLKPGISDFQKAAGYFESALKVRVEPVYEDKFSSSLSYLAAIAFYQKQTDLANQIIKMSDYYNKKSLNASSKNIFYWKTRAKNQYLFYQVTLDNKDLEEGINVLLTGQKLAPTDPKIPYSLAVYYQLIYNQAKEQSIKENAKQASLLEIDKAIALKKDFQDALILKDDLLKKYGLL</sequence>
<evidence type="ECO:0000256" key="2">
    <source>
        <dbReference type="ARBA" id="ARBA00022692"/>
    </source>
</evidence>
<evidence type="ECO:0000313" key="8">
    <source>
        <dbReference type="Proteomes" id="UP000034917"/>
    </source>
</evidence>
<evidence type="ECO:0000256" key="4">
    <source>
        <dbReference type="ARBA" id="ARBA00023136"/>
    </source>
</evidence>
<feature type="transmembrane region" description="Helical" evidence="5">
    <location>
        <begin position="234"/>
        <end position="250"/>
    </location>
</feature>
<dbReference type="GO" id="GO:0016020">
    <property type="term" value="C:membrane"/>
    <property type="evidence" value="ECO:0007669"/>
    <property type="project" value="UniProtKB-SubCell"/>
</dbReference>
<name>A0A0G0G6L8_9BACT</name>
<feature type="transmembrane region" description="Helical" evidence="5">
    <location>
        <begin position="7"/>
        <end position="29"/>
    </location>
</feature>
<feature type="transmembrane region" description="Helical" evidence="5">
    <location>
        <begin position="67"/>
        <end position="84"/>
    </location>
</feature>
<feature type="transmembrane region" description="Helical" evidence="5">
    <location>
        <begin position="511"/>
        <end position="534"/>
    </location>
</feature>
<evidence type="ECO:0000259" key="6">
    <source>
        <dbReference type="Pfam" id="PF04932"/>
    </source>
</evidence>
<evidence type="ECO:0000256" key="1">
    <source>
        <dbReference type="ARBA" id="ARBA00004141"/>
    </source>
</evidence>
<protein>
    <recommendedName>
        <fullName evidence="6">O-antigen ligase-related domain-containing protein</fullName>
    </recommendedName>
</protein>
<evidence type="ECO:0000256" key="5">
    <source>
        <dbReference type="SAM" id="Phobius"/>
    </source>
</evidence>
<keyword evidence="3 5" id="KW-1133">Transmembrane helix</keyword>
<proteinExistence type="predicted"/>
<comment type="caution">
    <text evidence="7">The sequence shown here is derived from an EMBL/GenBank/DDBJ whole genome shotgun (WGS) entry which is preliminary data.</text>
</comment>
<gene>
    <name evidence="7" type="ORF">US40_C0006G0004</name>
</gene>